<evidence type="ECO:0000313" key="2">
    <source>
        <dbReference type="Proteomes" id="UP000035900"/>
    </source>
</evidence>
<evidence type="ECO:0000313" key="1">
    <source>
        <dbReference type="EMBL" id="KMQ70351.1"/>
    </source>
</evidence>
<organism evidence="1 2">
    <name type="scientific">Chryseobacterium koreense CCUG 49689</name>
    <dbReference type="NCBI Taxonomy" id="1304281"/>
    <lineage>
        <taxon>Bacteria</taxon>
        <taxon>Pseudomonadati</taxon>
        <taxon>Bacteroidota</taxon>
        <taxon>Flavobacteriia</taxon>
        <taxon>Flavobacteriales</taxon>
        <taxon>Weeksellaceae</taxon>
        <taxon>Chryseobacterium group</taxon>
        <taxon>Chryseobacterium</taxon>
    </lineage>
</organism>
<dbReference type="Proteomes" id="UP000035900">
    <property type="component" value="Unassembled WGS sequence"/>
</dbReference>
<accession>A0A0J7IWZ4</accession>
<dbReference type="EMBL" id="LFNG01000021">
    <property type="protein sequence ID" value="KMQ70351.1"/>
    <property type="molecule type" value="Genomic_DNA"/>
</dbReference>
<name>A0A0J7IWZ4_9FLAO</name>
<dbReference type="STRING" id="1304281.ACM44_12730"/>
<dbReference type="AlphaFoldDB" id="A0A0J7IWZ4"/>
<reference evidence="1 2" key="1">
    <citation type="journal article" date="2004" name="Int. J. Syst. Evol. Microbiol.">
        <title>Kaistella koreensis gen. nov., sp. nov., a novel member of the Chryseobacterium-Bergeyella-Riemerella branch.</title>
        <authorList>
            <person name="Kim M.K."/>
            <person name="Im W.T."/>
            <person name="Shin Y.K."/>
            <person name="Lim J.H."/>
            <person name="Kim S.H."/>
            <person name="Lee B.C."/>
            <person name="Park M.Y."/>
            <person name="Lee K.Y."/>
            <person name="Lee S.T."/>
        </authorList>
    </citation>
    <scope>NUCLEOTIDE SEQUENCE [LARGE SCALE GENOMIC DNA]</scope>
    <source>
        <strain evidence="1 2">CCUG 49689</strain>
    </source>
</reference>
<protein>
    <submittedName>
        <fullName evidence="1">Uncharacterized protein</fullName>
    </submittedName>
</protein>
<sequence>MVASDIQYSFFAEDFGQRKGSLALSGSVRFMVCMDFLFAARTNQEKGLETIRFIDYLSQSYLAILNDRNRF</sequence>
<gene>
    <name evidence="1" type="ORF">ACM44_12730</name>
</gene>
<keyword evidence="2" id="KW-1185">Reference proteome</keyword>
<proteinExistence type="predicted"/>
<comment type="caution">
    <text evidence="1">The sequence shown here is derived from an EMBL/GenBank/DDBJ whole genome shotgun (WGS) entry which is preliminary data.</text>
</comment>